<dbReference type="InterPro" id="IPR006665">
    <property type="entry name" value="OmpA-like"/>
</dbReference>
<dbReference type="PANTHER" id="PTHR30329:SF21">
    <property type="entry name" value="LIPOPROTEIN YIAD-RELATED"/>
    <property type="match status" value="1"/>
</dbReference>
<organism evidence="7 8">
    <name type="scientific">Leptospira inadai serovar Lyme</name>
    <dbReference type="NCBI Taxonomy" id="293084"/>
    <lineage>
        <taxon>Bacteria</taxon>
        <taxon>Pseudomonadati</taxon>
        <taxon>Spirochaetota</taxon>
        <taxon>Spirochaetia</taxon>
        <taxon>Leptospirales</taxon>
        <taxon>Leptospiraceae</taxon>
        <taxon>Leptospira</taxon>
    </lineage>
</organism>
<dbReference type="RefSeq" id="WP_010417250.1">
    <property type="nucleotide sequence ID" value="NZ_MCRM02000031.1"/>
</dbReference>
<dbReference type="PANTHER" id="PTHR30329">
    <property type="entry name" value="STATOR ELEMENT OF FLAGELLAR MOTOR COMPLEX"/>
    <property type="match status" value="1"/>
</dbReference>
<dbReference type="InterPro" id="IPR006690">
    <property type="entry name" value="OMPA-like_CS"/>
</dbReference>
<name>A0ABX4YDN5_9LEPT</name>
<feature type="domain" description="OmpA-like" evidence="6">
    <location>
        <begin position="318"/>
        <end position="435"/>
    </location>
</feature>
<reference evidence="7" key="1">
    <citation type="submission" date="2018-01" db="EMBL/GenBank/DDBJ databases">
        <title>Genomic characterization of Leptospira inadai serogroup Lyme isolated from captured rat in Brazil and comparative analysis with human reference strain.</title>
        <authorList>
            <person name="Moreno L.Z."/>
            <person name="Loureiro A.P."/>
            <person name="Miraglia F."/>
            <person name="Kremer F.S."/>
            <person name="Eslabao M.R."/>
            <person name="Dellagostin O.A."/>
            <person name="Lilenbaum W."/>
            <person name="Moreno A.M."/>
        </authorList>
    </citation>
    <scope>NUCLEOTIDE SEQUENCE [LARGE SCALE GENOMIC DNA]</scope>
    <source>
        <strain evidence="7">M34/99</strain>
    </source>
</reference>
<dbReference type="InterPro" id="IPR050330">
    <property type="entry name" value="Bact_OuterMem_StrucFunc"/>
</dbReference>
<dbReference type="CDD" id="cd07185">
    <property type="entry name" value="OmpA_C-like"/>
    <property type="match status" value="1"/>
</dbReference>
<dbReference type="PRINTS" id="PR01021">
    <property type="entry name" value="OMPADOMAIN"/>
</dbReference>
<keyword evidence="8" id="KW-1185">Reference proteome</keyword>
<sequence length="435" mass="49472">MASLLRSLLPLLIMVPVSIFSEEATLFRWKLKTGDDLELNEYHKVQARQGTRIIRREDKNRIVLRAEKCDSEGCELAGIFDTYTKFPQVDPAFYKDRTYKSRFLITDLGEYKVPAKYAMPNLRSLPSFSETAVEKGSEWIKPATESFQFSQSRIEIPVQAKYSFKGTQDWTYASEKGRAQLIEYTYSLLHDSEVSAPGVPYKIYGFAKGQVYFDADAGIPQYKHIQLVYTFLYPNGISQEMSFDVHGLYSKQRSLSEPDKDQIAEEVKKILGPIRGKSSQPAGKKPASNGNGLHWPEWEEGPAKDQPANRPPVEVRKSEEGVTLSLDNLLFDTNRSDLQESSKEIISKIASALKKYPDKEIRISGHTDDRGSQEYNLKLSQERALSVLQELRDVHGIEQTRMSYRGYGKSKPISDNSSEEARAKNRRVDITIVLD</sequence>
<evidence type="ECO:0000256" key="5">
    <source>
        <dbReference type="SAM" id="MobiDB-lite"/>
    </source>
</evidence>
<evidence type="ECO:0000313" key="7">
    <source>
        <dbReference type="EMBL" id="PNV72444.1"/>
    </source>
</evidence>
<accession>A0ABX4YDN5</accession>
<dbReference type="InterPro" id="IPR036737">
    <property type="entry name" value="OmpA-like_sf"/>
</dbReference>
<comment type="subcellular location">
    <subcellularLocation>
        <location evidence="1">Cell outer membrane</location>
    </subcellularLocation>
</comment>
<dbReference type="EMBL" id="MCRM02000031">
    <property type="protein sequence ID" value="PNV72444.1"/>
    <property type="molecule type" value="Genomic_DNA"/>
</dbReference>
<dbReference type="PROSITE" id="PS51123">
    <property type="entry name" value="OMPA_2"/>
    <property type="match status" value="1"/>
</dbReference>
<gene>
    <name evidence="7" type="ORF">BES34_019265</name>
</gene>
<dbReference type="PROSITE" id="PS01068">
    <property type="entry name" value="OMPA_1"/>
    <property type="match status" value="1"/>
</dbReference>
<protein>
    <submittedName>
        <fullName evidence="7">OmpA family protein</fullName>
    </submittedName>
</protein>
<keyword evidence="2 4" id="KW-0472">Membrane</keyword>
<feature type="region of interest" description="Disordered" evidence="5">
    <location>
        <begin position="274"/>
        <end position="319"/>
    </location>
</feature>
<keyword evidence="3" id="KW-0998">Cell outer membrane</keyword>
<dbReference type="InterPro" id="IPR006664">
    <property type="entry name" value="OMP_bac"/>
</dbReference>
<evidence type="ECO:0000256" key="4">
    <source>
        <dbReference type="PROSITE-ProRule" id="PRU00473"/>
    </source>
</evidence>
<evidence type="ECO:0000259" key="6">
    <source>
        <dbReference type="PROSITE" id="PS51123"/>
    </source>
</evidence>
<proteinExistence type="predicted"/>
<dbReference type="Pfam" id="PF00691">
    <property type="entry name" value="OmpA"/>
    <property type="match status" value="1"/>
</dbReference>
<dbReference type="Proteomes" id="UP000094669">
    <property type="component" value="Unassembled WGS sequence"/>
</dbReference>
<evidence type="ECO:0000256" key="2">
    <source>
        <dbReference type="ARBA" id="ARBA00023136"/>
    </source>
</evidence>
<evidence type="ECO:0000313" key="8">
    <source>
        <dbReference type="Proteomes" id="UP000094669"/>
    </source>
</evidence>
<evidence type="ECO:0000256" key="3">
    <source>
        <dbReference type="ARBA" id="ARBA00023237"/>
    </source>
</evidence>
<comment type="caution">
    <text evidence="7">The sequence shown here is derived from an EMBL/GenBank/DDBJ whole genome shotgun (WGS) entry which is preliminary data.</text>
</comment>
<evidence type="ECO:0000256" key="1">
    <source>
        <dbReference type="ARBA" id="ARBA00004442"/>
    </source>
</evidence>
<dbReference type="Gene3D" id="3.30.1330.60">
    <property type="entry name" value="OmpA-like domain"/>
    <property type="match status" value="1"/>
</dbReference>
<dbReference type="SUPFAM" id="SSF103088">
    <property type="entry name" value="OmpA-like"/>
    <property type="match status" value="1"/>
</dbReference>